<sequence length="355" mass="39199">MKIRMLMTSALVMAGVAAFALTLTKPAAADDKALTVVSWGGAYQHSQQEAYIKPFAKETGTKITEEEYNGEIAKIRAMVEAKAVTWDVVDVDTQTALAACAEGILEPIDYAKVGVDKSKMIGGDQFDCAVPTILYSTIFAYDADKLKDGPKTVADLFDLKKFPGKRALQKNPFINLEWALMADGVATKDLYKVLNTKEGVDRAFKKLDTIKKDVVWWEAGAQTPQLLADGQVVMGSTWNGRIQNAVVNDHKNFVIVWDGQAPDYDLWAIPKGTPRLDLAYQFIAFSTRADNQANQTNYISYGPGNKDAIALIKPDVLKDLPSAPDNMKNAIIVDPQFWADHGEELRDRFNAWLAQ</sequence>
<evidence type="ECO:0000313" key="4">
    <source>
        <dbReference type="Proteomes" id="UP000326202"/>
    </source>
</evidence>
<feature type="chain" id="PRO_5023895031" evidence="2">
    <location>
        <begin position="30"/>
        <end position="355"/>
    </location>
</feature>
<feature type="signal peptide" evidence="2">
    <location>
        <begin position="1"/>
        <end position="29"/>
    </location>
</feature>
<organism evidence="3 4">
    <name type="scientific">Hypericibacter terrae</name>
    <dbReference type="NCBI Taxonomy" id="2602015"/>
    <lineage>
        <taxon>Bacteria</taxon>
        <taxon>Pseudomonadati</taxon>
        <taxon>Pseudomonadota</taxon>
        <taxon>Alphaproteobacteria</taxon>
        <taxon>Rhodospirillales</taxon>
        <taxon>Dongiaceae</taxon>
        <taxon>Hypericibacter</taxon>
    </lineage>
</organism>
<dbReference type="Pfam" id="PF13416">
    <property type="entry name" value="SBP_bac_8"/>
    <property type="match status" value="1"/>
</dbReference>
<dbReference type="PANTHER" id="PTHR30222:SF2">
    <property type="entry name" value="ABC TRANSPORTER SUBSTRATE-BINDING PROTEIN"/>
    <property type="match status" value="1"/>
</dbReference>
<keyword evidence="4" id="KW-1185">Reference proteome</keyword>
<dbReference type="PANTHER" id="PTHR30222">
    <property type="entry name" value="SPERMIDINE/PUTRESCINE-BINDING PERIPLASMIC PROTEIN"/>
    <property type="match status" value="1"/>
</dbReference>
<protein>
    <submittedName>
        <fullName evidence="3">ABC transporter substrate-binding protein</fullName>
    </submittedName>
</protein>
<dbReference type="InterPro" id="IPR006059">
    <property type="entry name" value="SBP"/>
</dbReference>
<dbReference type="RefSeq" id="WP_225308349.1">
    <property type="nucleotide sequence ID" value="NZ_CP042906.1"/>
</dbReference>
<reference evidence="3 4" key="1">
    <citation type="submission" date="2019-08" db="EMBL/GenBank/DDBJ databases">
        <title>Hyperibacter terrae gen. nov., sp. nov. and Hyperibacter viscosus sp. nov., two new members in the family Rhodospirillaceae isolated from the rhizosphere of Hypericum perforatum.</title>
        <authorList>
            <person name="Noviana Z."/>
        </authorList>
    </citation>
    <scope>NUCLEOTIDE SEQUENCE [LARGE SCALE GENOMIC DNA]</scope>
    <source>
        <strain evidence="3 4">R5913</strain>
    </source>
</reference>
<gene>
    <name evidence="3" type="ORF">FRZ44_39100</name>
</gene>
<keyword evidence="1 2" id="KW-0732">Signal</keyword>
<dbReference type="Gene3D" id="3.40.190.10">
    <property type="entry name" value="Periplasmic binding protein-like II"/>
    <property type="match status" value="2"/>
</dbReference>
<dbReference type="AlphaFoldDB" id="A0A5J6MMK2"/>
<evidence type="ECO:0000256" key="2">
    <source>
        <dbReference type="SAM" id="SignalP"/>
    </source>
</evidence>
<evidence type="ECO:0000256" key="1">
    <source>
        <dbReference type="ARBA" id="ARBA00022729"/>
    </source>
</evidence>
<accession>A0A5J6MMK2</accession>
<dbReference type="KEGG" id="htq:FRZ44_39100"/>
<dbReference type="EMBL" id="CP042906">
    <property type="protein sequence ID" value="QEX18603.1"/>
    <property type="molecule type" value="Genomic_DNA"/>
</dbReference>
<dbReference type="SUPFAM" id="SSF53850">
    <property type="entry name" value="Periplasmic binding protein-like II"/>
    <property type="match status" value="1"/>
</dbReference>
<dbReference type="CDD" id="cd13589">
    <property type="entry name" value="PBP2_polyamine_RpCGA009"/>
    <property type="match status" value="1"/>
</dbReference>
<proteinExistence type="predicted"/>
<name>A0A5J6MMK2_9PROT</name>
<dbReference type="Proteomes" id="UP000326202">
    <property type="component" value="Chromosome"/>
</dbReference>
<evidence type="ECO:0000313" key="3">
    <source>
        <dbReference type="EMBL" id="QEX18603.1"/>
    </source>
</evidence>